<dbReference type="Gene3D" id="3.40.50.10260">
    <property type="entry name" value="YjeF N-terminal domain"/>
    <property type="match status" value="1"/>
</dbReference>
<dbReference type="NCBIfam" id="TIGR00197">
    <property type="entry name" value="yjeF_nterm"/>
    <property type="match status" value="1"/>
</dbReference>
<comment type="similarity">
    <text evidence="17">Belongs to the NnrD/CARKD family.</text>
</comment>
<evidence type="ECO:0000259" key="20">
    <source>
        <dbReference type="PROSITE" id="PS51383"/>
    </source>
</evidence>
<evidence type="ECO:0000256" key="5">
    <source>
        <dbReference type="ARBA" id="ARBA00022723"/>
    </source>
</evidence>
<feature type="domain" description="YjeF C-terminal" evidence="20">
    <location>
        <begin position="232"/>
        <end position="499"/>
    </location>
</feature>
<feature type="binding site" evidence="18">
    <location>
        <position position="165"/>
    </location>
    <ligand>
        <name>(6S)-NADPHX</name>
        <dbReference type="ChEBI" id="CHEBI:64076"/>
    </ligand>
</feature>
<protein>
    <recommendedName>
        <fullName evidence="19">Bifunctional NAD(P)H-hydrate repair enzyme</fullName>
    </recommendedName>
    <alternativeName>
        <fullName evidence="19">Nicotinamide nucleotide repair protein</fullName>
    </alternativeName>
    <domain>
        <recommendedName>
            <fullName evidence="19">ADP-dependent (S)-NAD(P)H-hydrate dehydratase</fullName>
            <ecNumber evidence="19">4.2.1.136</ecNumber>
        </recommendedName>
        <alternativeName>
            <fullName evidence="19">ADP-dependent NAD(P)HX dehydratase</fullName>
        </alternativeName>
    </domain>
    <domain>
        <recommendedName>
            <fullName evidence="19">NAD(P)H-hydrate epimerase</fullName>
            <ecNumber evidence="19">5.1.99.6</ecNumber>
        </recommendedName>
    </domain>
</protein>
<comment type="similarity">
    <text evidence="18">Belongs to the NnrE/AIBP family.</text>
</comment>
<keyword evidence="23" id="KW-1185">Reference proteome</keyword>
<name>A0ABV2AXR7_9GAMM</name>
<dbReference type="EMBL" id="APND01000001">
    <property type="protein sequence ID" value="MES1927924.1"/>
    <property type="molecule type" value="Genomic_DNA"/>
</dbReference>
<keyword evidence="5 18" id="KW-0479">Metal-binding</keyword>
<sequence>MTESSEYLPEVVYDGAQVAALDRRFIHDFGVDGFELMQRAARAAYAELARVWAMPGSLCVFCGPGNNGADGFLVARMAGEGGWRVRVVGLVDPASYSGDAAKARDNFLETGGSIESFEDKALEADVVVDALLGTGLNRDVEGSFADAIERINEAGEHGAGVFSVDIASGIDAGTGHVWSHAVQADATATFIGLKLGMVTGEGPAHCGDIAFSALDAPAGLYDEQPYTARRLTHRTLRKTLRPRSRNQHKGQNGHVLCVGGNRGMGGAIRMTAEAALRSGAGLVSVACHADHAGAMSQARPELMCRAVASGDDIGALLEAADVIAMGPGMGSDDWADALWQQAMDSDKPLVVDADALNRLARESTARGNWVLTPHPGEAARLLGWTTPQVMNDRVAAVSALAERYDAVAVLKGAGSLIATPDELWLCTDGNPGMAVGGMGDLLTGVIGALVGQGLSLGQAGSLGVYVHARAGDRAAAMNGERGLLPTDLLESIRYYVNPSRP</sequence>
<comment type="similarity">
    <text evidence="3 19">In the N-terminal section; belongs to the NnrE/AIBP family.</text>
</comment>
<comment type="similarity">
    <text evidence="4 19">In the C-terminal section; belongs to the NnrD/CARKD family.</text>
</comment>
<feature type="binding site" evidence="17">
    <location>
        <position position="374"/>
    </location>
    <ligand>
        <name>(6S)-NADPHX</name>
        <dbReference type="ChEBI" id="CHEBI:64076"/>
    </ligand>
</feature>
<keyword evidence="11 18" id="KW-0413">Isomerase</keyword>
<feature type="binding site" evidence="17">
    <location>
        <position position="328"/>
    </location>
    <ligand>
        <name>(6S)-NADPHX</name>
        <dbReference type="ChEBI" id="CHEBI:64076"/>
    </ligand>
</feature>
<dbReference type="InterPro" id="IPR029056">
    <property type="entry name" value="Ribokinase-like"/>
</dbReference>
<dbReference type="EC" id="5.1.99.6" evidence="19"/>
<feature type="binding site" evidence="17">
    <location>
        <position position="267"/>
    </location>
    <ligand>
        <name>(6S)-NADPHX</name>
        <dbReference type="ChEBI" id="CHEBI:64076"/>
    </ligand>
</feature>
<comment type="caution">
    <text evidence="18">Lacks conserved residue(s) required for the propagation of feature annotation.</text>
</comment>
<proteinExistence type="inferred from homology"/>
<evidence type="ECO:0000256" key="17">
    <source>
        <dbReference type="HAMAP-Rule" id="MF_01965"/>
    </source>
</evidence>
<dbReference type="PROSITE" id="PS51383">
    <property type="entry name" value="YJEF_C_3"/>
    <property type="match status" value="1"/>
</dbReference>
<comment type="cofactor">
    <cofactor evidence="17">
        <name>Mg(2+)</name>
        <dbReference type="ChEBI" id="CHEBI:18420"/>
    </cofactor>
</comment>
<feature type="binding site" evidence="18">
    <location>
        <position position="67"/>
    </location>
    <ligand>
        <name>K(+)</name>
        <dbReference type="ChEBI" id="CHEBI:29103"/>
    </ligand>
</feature>
<accession>A0ABV2AXR7</accession>
<comment type="caution">
    <text evidence="22">The sequence shown here is derived from an EMBL/GenBank/DDBJ whole genome shotgun (WGS) entry which is preliminary data.</text>
</comment>
<evidence type="ECO:0000256" key="15">
    <source>
        <dbReference type="ARBA" id="ARBA00048238"/>
    </source>
</evidence>
<evidence type="ECO:0000256" key="4">
    <source>
        <dbReference type="ARBA" id="ARBA00009524"/>
    </source>
</evidence>
<dbReference type="HAMAP" id="MF_01965">
    <property type="entry name" value="NADHX_dehydratase"/>
    <property type="match status" value="1"/>
</dbReference>
<dbReference type="NCBIfam" id="TIGR00196">
    <property type="entry name" value="yjeF_cterm"/>
    <property type="match status" value="1"/>
</dbReference>
<comment type="function">
    <text evidence="18">Catalyzes the epimerization of the S- and R-forms of NAD(P)HX, a damaged form of NAD(P)H that is a result of enzymatic or heat-dependent hydration. This is a prerequisite for the S-specific NAD(P)H-hydrate dehydratase to allow the repair of both epimers of NAD(P)HX.</text>
</comment>
<comment type="catalytic activity">
    <reaction evidence="15 17 19">
        <text>(6S)-NADHX + ADP = AMP + phosphate + NADH + H(+)</text>
        <dbReference type="Rhea" id="RHEA:32223"/>
        <dbReference type="ChEBI" id="CHEBI:15378"/>
        <dbReference type="ChEBI" id="CHEBI:43474"/>
        <dbReference type="ChEBI" id="CHEBI:57945"/>
        <dbReference type="ChEBI" id="CHEBI:64074"/>
        <dbReference type="ChEBI" id="CHEBI:456215"/>
        <dbReference type="ChEBI" id="CHEBI:456216"/>
        <dbReference type="EC" id="4.2.1.136"/>
    </reaction>
</comment>
<comment type="subunit">
    <text evidence="17">Homotetramer.</text>
</comment>
<comment type="catalytic activity">
    <reaction evidence="16 17 19">
        <text>(6S)-NADPHX + ADP = AMP + phosphate + NADPH + H(+)</text>
        <dbReference type="Rhea" id="RHEA:32235"/>
        <dbReference type="ChEBI" id="CHEBI:15378"/>
        <dbReference type="ChEBI" id="CHEBI:43474"/>
        <dbReference type="ChEBI" id="CHEBI:57783"/>
        <dbReference type="ChEBI" id="CHEBI:64076"/>
        <dbReference type="ChEBI" id="CHEBI:456215"/>
        <dbReference type="ChEBI" id="CHEBI:456216"/>
        <dbReference type="EC" id="4.2.1.136"/>
    </reaction>
</comment>
<keyword evidence="7 17" id="KW-0067">ATP-binding</keyword>
<evidence type="ECO:0000256" key="13">
    <source>
        <dbReference type="ARBA" id="ARBA00023268"/>
    </source>
</evidence>
<evidence type="ECO:0000313" key="23">
    <source>
        <dbReference type="Proteomes" id="UP001460888"/>
    </source>
</evidence>
<feature type="binding site" evidence="18">
    <location>
        <begin position="66"/>
        <end position="70"/>
    </location>
    <ligand>
        <name>(6S)-NADPHX</name>
        <dbReference type="ChEBI" id="CHEBI:64076"/>
    </ligand>
</feature>
<organism evidence="22 23">
    <name type="scientific">Salinisphaera dokdonensis CL-ES53</name>
    <dbReference type="NCBI Taxonomy" id="1304272"/>
    <lineage>
        <taxon>Bacteria</taxon>
        <taxon>Pseudomonadati</taxon>
        <taxon>Pseudomonadota</taxon>
        <taxon>Gammaproteobacteria</taxon>
        <taxon>Salinisphaerales</taxon>
        <taxon>Salinisphaeraceae</taxon>
        <taxon>Salinisphaera</taxon>
    </lineage>
</organism>
<evidence type="ECO:0000256" key="18">
    <source>
        <dbReference type="HAMAP-Rule" id="MF_01966"/>
    </source>
</evidence>
<dbReference type="PANTHER" id="PTHR12592:SF0">
    <property type="entry name" value="ATP-DEPENDENT (S)-NAD(P)H-HYDRATE DEHYDRATASE"/>
    <property type="match status" value="1"/>
</dbReference>
<comment type="function">
    <text evidence="17">Catalyzes the dehydration of the S-form of NAD(P)HX at the expense of ADP, which is converted to AMP. Together with NAD(P)HX epimerase, which catalyzes the epimerization of the S- and R-forms, the enzyme allows the repair of both epimers of NAD(P)HX, a damaged form of NAD(P)H that is a result of enzymatic or heat-dependent hydration.</text>
</comment>
<comment type="function">
    <text evidence="14 19">Bifunctional enzyme that catalyzes the epimerization of the S- and R-forms of NAD(P)HX and the dehydration of the S-form of NAD(P)HX at the expense of ADP, which is converted to AMP. This allows the repair of both epimers of NAD(P)HX, a damaged form of NAD(P)H that is a result of enzymatic or heat-dependent hydration.</text>
</comment>
<evidence type="ECO:0000256" key="16">
    <source>
        <dbReference type="ARBA" id="ARBA00049209"/>
    </source>
</evidence>
<keyword evidence="12 17" id="KW-0456">Lyase</keyword>
<dbReference type="SUPFAM" id="SSF53613">
    <property type="entry name" value="Ribokinase-like"/>
    <property type="match status" value="1"/>
</dbReference>
<dbReference type="SUPFAM" id="SSF64153">
    <property type="entry name" value="YjeF N-terminal domain-like"/>
    <property type="match status" value="1"/>
</dbReference>
<evidence type="ECO:0000256" key="12">
    <source>
        <dbReference type="ARBA" id="ARBA00023239"/>
    </source>
</evidence>
<keyword evidence="13" id="KW-0511">Multifunctional enzyme</keyword>
<evidence type="ECO:0000256" key="11">
    <source>
        <dbReference type="ARBA" id="ARBA00023235"/>
    </source>
</evidence>
<dbReference type="Proteomes" id="UP001460888">
    <property type="component" value="Unassembled WGS sequence"/>
</dbReference>
<keyword evidence="10 17" id="KW-0520">NAD</keyword>
<dbReference type="PROSITE" id="PS51385">
    <property type="entry name" value="YJEF_N"/>
    <property type="match status" value="1"/>
</dbReference>
<comment type="catalytic activity">
    <reaction evidence="1 18 19">
        <text>(6R)-NADHX = (6S)-NADHX</text>
        <dbReference type="Rhea" id="RHEA:32215"/>
        <dbReference type="ChEBI" id="CHEBI:64074"/>
        <dbReference type="ChEBI" id="CHEBI:64075"/>
        <dbReference type="EC" id="5.1.99.6"/>
    </reaction>
</comment>
<dbReference type="PIRSF" id="PIRSF017184">
    <property type="entry name" value="Nnr"/>
    <property type="match status" value="1"/>
</dbReference>
<keyword evidence="6 17" id="KW-0547">Nucleotide-binding</keyword>
<dbReference type="EC" id="4.2.1.136" evidence="19"/>
<evidence type="ECO:0000256" key="14">
    <source>
        <dbReference type="ARBA" id="ARBA00025153"/>
    </source>
</evidence>
<evidence type="ECO:0000313" key="22">
    <source>
        <dbReference type="EMBL" id="MES1927924.1"/>
    </source>
</evidence>
<evidence type="ECO:0000256" key="7">
    <source>
        <dbReference type="ARBA" id="ARBA00022840"/>
    </source>
</evidence>
<dbReference type="InterPro" id="IPR004443">
    <property type="entry name" value="YjeF_N_dom"/>
</dbReference>
<evidence type="ECO:0000256" key="1">
    <source>
        <dbReference type="ARBA" id="ARBA00000013"/>
    </source>
</evidence>
<evidence type="ECO:0000256" key="9">
    <source>
        <dbReference type="ARBA" id="ARBA00022958"/>
    </source>
</evidence>
<dbReference type="PANTHER" id="PTHR12592">
    <property type="entry name" value="ATP-DEPENDENT (S)-NAD(P)H-HYDRATE DEHYDRATASE FAMILY MEMBER"/>
    <property type="match status" value="1"/>
</dbReference>
<dbReference type="InterPro" id="IPR030677">
    <property type="entry name" value="Nnr"/>
</dbReference>
<evidence type="ECO:0000256" key="8">
    <source>
        <dbReference type="ARBA" id="ARBA00022857"/>
    </source>
</evidence>
<evidence type="ECO:0000259" key="21">
    <source>
        <dbReference type="PROSITE" id="PS51385"/>
    </source>
</evidence>
<feature type="binding site" evidence="17">
    <location>
        <position position="440"/>
    </location>
    <ligand>
        <name>(6S)-NADPHX</name>
        <dbReference type="ChEBI" id="CHEBI:64076"/>
    </ligand>
</feature>
<dbReference type="RefSeq" id="WP_353108693.1">
    <property type="nucleotide sequence ID" value="NZ_APND01000001.1"/>
</dbReference>
<dbReference type="InterPro" id="IPR036652">
    <property type="entry name" value="YjeF_N_dom_sf"/>
</dbReference>
<comment type="catalytic activity">
    <reaction evidence="2 18 19">
        <text>(6R)-NADPHX = (6S)-NADPHX</text>
        <dbReference type="Rhea" id="RHEA:32227"/>
        <dbReference type="ChEBI" id="CHEBI:64076"/>
        <dbReference type="ChEBI" id="CHEBI:64077"/>
        <dbReference type="EC" id="5.1.99.6"/>
    </reaction>
</comment>
<evidence type="ECO:0000256" key="10">
    <source>
        <dbReference type="ARBA" id="ARBA00023027"/>
    </source>
</evidence>
<comment type="cofactor">
    <cofactor evidence="18 19">
        <name>K(+)</name>
        <dbReference type="ChEBI" id="CHEBI:29103"/>
    </cofactor>
    <text evidence="18 19">Binds 1 potassium ion per subunit.</text>
</comment>
<evidence type="ECO:0000256" key="19">
    <source>
        <dbReference type="PIRNR" id="PIRNR017184"/>
    </source>
</evidence>
<feature type="domain" description="YjeF N-terminal" evidence="21">
    <location>
        <begin position="18"/>
        <end position="222"/>
    </location>
</feature>
<evidence type="ECO:0000256" key="2">
    <source>
        <dbReference type="ARBA" id="ARBA00000909"/>
    </source>
</evidence>
<dbReference type="Gene3D" id="3.40.1190.20">
    <property type="match status" value="1"/>
</dbReference>
<keyword evidence="9 18" id="KW-0630">Potassium</keyword>
<gene>
    <name evidence="18" type="primary">nnrE</name>
    <name evidence="17" type="synonym">nnrD</name>
    <name evidence="22" type="ORF">SADO_01675</name>
</gene>
<dbReference type="InterPro" id="IPR000631">
    <property type="entry name" value="CARKD"/>
</dbReference>
<dbReference type="Pfam" id="PF03853">
    <property type="entry name" value="YjeF_N"/>
    <property type="match status" value="1"/>
</dbReference>
<dbReference type="CDD" id="cd01171">
    <property type="entry name" value="YXKO-related"/>
    <property type="match status" value="1"/>
</dbReference>
<dbReference type="HAMAP" id="MF_01966">
    <property type="entry name" value="NADHX_epimerase"/>
    <property type="match status" value="1"/>
</dbReference>
<keyword evidence="8 17" id="KW-0521">NADP</keyword>
<feature type="binding site" evidence="17">
    <location>
        <position position="439"/>
    </location>
    <ligand>
        <name>AMP</name>
        <dbReference type="ChEBI" id="CHEBI:456215"/>
    </ligand>
</feature>
<feature type="binding site" evidence="18">
    <location>
        <position position="168"/>
    </location>
    <ligand>
        <name>K(+)</name>
        <dbReference type="ChEBI" id="CHEBI:29103"/>
    </ligand>
</feature>
<reference evidence="22 23" key="1">
    <citation type="submission" date="2013-03" db="EMBL/GenBank/DDBJ databases">
        <title>Salinisphaera dokdonensis CL-ES53 Genome Sequencing.</title>
        <authorList>
            <person name="Li C."/>
            <person name="Lai Q."/>
            <person name="Shao Z."/>
        </authorList>
    </citation>
    <scope>NUCLEOTIDE SEQUENCE [LARGE SCALE GENOMIC DNA]</scope>
    <source>
        <strain evidence="22 23">CL-ES53</strain>
    </source>
</reference>
<feature type="binding site" evidence="18">
    <location>
        <position position="129"/>
    </location>
    <ligand>
        <name>K(+)</name>
        <dbReference type="ChEBI" id="CHEBI:29103"/>
    </ligand>
</feature>
<evidence type="ECO:0000256" key="3">
    <source>
        <dbReference type="ARBA" id="ARBA00006001"/>
    </source>
</evidence>
<feature type="binding site" evidence="17">
    <location>
        <begin position="411"/>
        <end position="415"/>
    </location>
    <ligand>
        <name>AMP</name>
        <dbReference type="ChEBI" id="CHEBI:456215"/>
    </ligand>
</feature>
<dbReference type="Pfam" id="PF01256">
    <property type="entry name" value="Carb_kinase"/>
    <property type="match status" value="1"/>
</dbReference>
<feature type="binding site" evidence="18">
    <location>
        <begin position="133"/>
        <end position="139"/>
    </location>
    <ligand>
        <name>(6S)-NADPHX</name>
        <dbReference type="ChEBI" id="CHEBI:64076"/>
    </ligand>
</feature>
<evidence type="ECO:0000256" key="6">
    <source>
        <dbReference type="ARBA" id="ARBA00022741"/>
    </source>
</evidence>